<evidence type="ECO:0000256" key="1">
    <source>
        <dbReference type="ARBA" id="ARBA00022737"/>
    </source>
</evidence>
<accession>A0AAV2I2G7</accession>
<comment type="caution">
    <text evidence="3">The sequence shown here is derived from an EMBL/GenBank/DDBJ whole genome shotgun (WGS) entry which is preliminary data.</text>
</comment>
<dbReference type="Pfam" id="PF22601">
    <property type="entry name" value="RIM2a_ZnF"/>
    <property type="match status" value="1"/>
</dbReference>
<dbReference type="Gene3D" id="3.30.40.10">
    <property type="entry name" value="Zinc/RING finger domain, C3HC4 (zinc finger)"/>
    <property type="match status" value="1"/>
</dbReference>
<reference evidence="3 4" key="1">
    <citation type="submission" date="2024-04" db="EMBL/GenBank/DDBJ databases">
        <authorList>
            <consortium name="Genoscope - CEA"/>
            <person name="William W."/>
        </authorList>
    </citation>
    <scope>NUCLEOTIDE SEQUENCE [LARGE SCALE GENOMIC DNA]</scope>
</reference>
<protein>
    <recommendedName>
        <fullName evidence="2">RIM zinc finger domain-containing protein</fullName>
    </recommendedName>
</protein>
<name>A0AAV2I2G7_LYMST</name>
<evidence type="ECO:0000313" key="4">
    <source>
        <dbReference type="Proteomes" id="UP001497497"/>
    </source>
</evidence>
<dbReference type="InterPro" id="IPR039032">
    <property type="entry name" value="Rim-like"/>
</dbReference>
<dbReference type="GO" id="GO:0050806">
    <property type="term" value="P:positive regulation of synaptic transmission"/>
    <property type="evidence" value="ECO:0007669"/>
    <property type="project" value="TreeGrafter"/>
</dbReference>
<feature type="domain" description="RIM zinc finger" evidence="2">
    <location>
        <begin position="35"/>
        <end position="64"/>
    </location>
</feature>
<feature type="non-terminal residue" evidence="3">
    <location>
        <position position="1"/>
    </location>
</feature>
<dbReference type="GO" id="GO:0048167">
    <property type="term" value="P:regulation of synaptic plasticity"/>
    <property type="evidence" value="ECO:0007669"/>
    <property type="project" value="TreeGrafter"/>
</dbReference>
<gene>
    <name evidence="3" type="ORF">GSLYS_00014485001</name>
</gene>
<dbReference type="InterPro" id="IPR054386">
    <property type="entry name" value="RIM_Znf"/>
</dbReference>
<dbReference type="GO" id="GO:0042734">
    <property type="term" value="C:presynaptic membrane"/>
    <property type="evidence" value="ECO:0007669"/>
    <property type="project" value="TreeGrafter"/>
</dbReference>
<keyword evidence="1" id="KW-0677">Repeat</keyword>
<dbReference type="GO" id="GO:0044325">
    <property type="term" value="F:transmembrane transporter binding"/>
    <property type="evidence" value="ECO:0007669"/>
    <property type="project" value="TreeGrafter"/>
</dbReference>
<proteinExistence type="predicted"/>
<dbReference type="Proteomes" id="UP001497497">
    <property type="component" value="Unassembled WGS sequence"/>
</dbReference>
<dbReference type="GO" id="GO:0042391">
    <property type="term" value="P:regulation of membrane potential"/>
    <property type="evidence" value="ECO:0007669"/>
    <property type="project" value="TreeGrafter"/>
</dbReference>
<organism evidence="3 4">
    <name type="scientific">Lymnaea stagnalis</name>
    <name type="common">Great pond snail</name>
    <name type="synonym">Helix stagnalis</name>
    <dbReference type="NCBI Taxonomy" id="6523"/>
    <lineage>
        <taxon>Eukaryota</taxon>
        <taxon>Metazoa</taxon>
        <taxon>Spiralia</taxon>
        <taxon>Lophotrochozoa</taxon>
        <taxon>Mollusca</taxon>
        <taxon>Gastropoda</taxon>
        <taxon>Heterobranchia</taxon>
        <taxon>Euthyneura</taxon>
        <taxon>Panpulmonata</taxon>
        <taxon>Hygrophila</taxon>
        <taxon>Lymnaeoidea</taxon>
        <taxon>Lymnaeidae</taxon>
        <taxon>Lymnaea</taxon>
    </lineage>
</organism>
<dbReference type="AlphaFoldDB" id="A0AAV2I2G7"/>
<dbReference type="InterPro" id="IPR011011">
    <property type="entry name" value="Znf_FYVE_PHD"/>
</dbReference>
<evidence type="ECO:0000313" key="3">
    <source>
        <dbReference type="EMBL" id="CAL1540836.1"/>
    </source>
</evidence>
<dbReference type="PANTHER" id="PTHR12157">
    <property type="entry name" value="REGULATING SYNAPTIC MEMBRANE EXOCYTOSIS PROTEIN"/>
    <property type="match status" value="1"/>
</dbReference>
<sequence>RSRKLKEELDSLQQQLAIKSVTRTQDKKLVDLRLCRLCFKTKFADGVGRVCSDCQQRVCPQCGAFSKPKWNAKRNKVSR</sequence>
<dbReference type="GO" id="GO:0048788">
    <property type="term" value="C:cytoskeleton of presynaptic active zone"/>
    <property type="evidence" value="ECO:0007669"/>
    <property type="project" value="TreeGrafter"/>
</dbReference>
<dbReference type="EMBL" id="CAXITT010000402">
    <property type="protein sequence ID" value="CAL1540836.1"/>
    <property type="molecule type" value="Genomic_DNA"/>
</dbReference>
<dbReference type="GO" id="GO:0031267">
    <property type="term" value="F:small GTPase binding"/>
    <property type="evidence" value="ECO:0007669"/>
    <property type="project" value="InterPro"/>
</dbReference>
<dbReference type="InterPro" id="IPR013083">
    <property type="entry name" value="Znf_RING/FYVE/PHD"/>
</dbReference>
<dbReference type="SUPFAM" id="SSF57903">
    <property type="entry name" value="FYVE/PHD zinc finger"/>
    <property type="match status" value="1"/>
</dbReference>
<evidence type="ECO:0000259" key="2">
    <source>
        <dbReference type="Pfam" id="PF22601"/>
    </source>
</evidence>
<keyword evidence="4" id="KW-1185">Reference proteome</keyword>
<dbReference type="PANTHER" id="PTHR12157:SF21">
    <property type="entry name" value="RAB3 INTERACTING MOLECULE, ISOFORM F"/>
    <property type="match status" value="1"/>
</dbReference>
<dbReference type="GO" id="GO:0048791">
    <property type="term" value="P:calcium ion-regulated exocytosis of neurotransmitter"/>
    <property type="evidence" value="ECO:0007669"/>
    <property type="project" value="TreeGrafter"/>
</dbReference>